<evidence type="ECO:0000313" key="1">
    <source>
        <dbReference type="EMBL" id="KDP42696.1"/>
    </source>
</evidence>
<protein>
    <submittedName>
        <fullName evidence="1">Uncharacterized protein</fullName>
    </submittedName>
</protein>
<dbReference type="Proteomes" id="UP000027138">
    <property type="component" value="Unassembled WGS sequence"/>
</dbReference>
<dbReference type="AlphaFoldDB" id="A0A067L2K8"/>
<accession>A0A067L2K8</accession>
<evidence type="ECO:0000313" key="2">
    <source>
        <dbReference type="Proteomes" id="UP000027138"/>
    </source>
</evidence>
<name>A0A067L2K8_JATCU</name>
<dbReference type="EMBL" id="KK914288">
    <property type="protein sequence ID" value="KDP42696.1"/>
    <property type="molecule type" value="Genomic_DNA"/>
</dbReference>
<organism evidence="1 2">
    <name type="scientific">Jatropha curcas</name>
    <name type="common">Barbados nut</name>
    <dbReference type="NCBI Taxonomy" id="180498"/>
    <lineage>
        <taxon>Eukaryota</taxon>
        <taxon>Viridiplantae</taxon>
        <taxon>Streptophyta</taxon>
        <taxon>Embryophyta</taxon>
        <taxon>Tracheophyta</taxon>
        <taxon>Spermatophyta</taxon>
        <taxon>Magnoliopsida</taxon>
        <taxon>eudicotyledons</taxon>
        <taxon>Gunneridae</taxon>
        <taxon>Pentapetalae</taxon>
        <taxon>rosids</taxon>
        <taxon>fabids</taxon>
        <taxon>Malpighiales</taxon>
        <taxon>Euphorbiaceae</taxon>
        <taxon>Crotonoideae</taxon>
        <taxon>Jatropheae</taxon>
        <taxon>Jatropha</taxon>
    </lineage>
</organism>
<gene>
    <name evidence="1" type="ORF">JCGZ_23636</name>
</gene>
<proteinExistence type="predicted"/>
<keyword evidence="2" id="KW-1185">Reference proteome</keyword>
<reference evidence="1 2" key="1">
    <citation type="journal article" date="2014" name="PLoS ONE">
        <title>Global Analysis of Gene Expression Profiles in Physic Nut (Jatropha curcas L.) Seedlings Exposed to Salt Stress.</title>
        <authorList>
            <person name="Zhang L."/>
            <person name="Zhang C."/>
            <person name="Wu P."/>
            <person name="Chen Y."/>
            <person name="Li M."/>
            <person name="Jiang H."/>
            <person name="Wu G."/>
        </authorList>
    </citation>
    <scope>NUCLEOTIDE SEQUENCE [LARGE SCALE GENOMIC DNA]</scope>
    <source>
        <strain evidence="2">cv. GZQX0401</strain>
        <tissue evidence="1">Young leaves</tissue>
    </source>
</reference>
<sequence length="161" mass="18146">MILLLGPCRLVTKPLSPAAIRGGQKIDLHRIDRWLENRSSSDLSDFHISRLENLQGAQIDAPFVHMASRLGGIELDNYYAITIYGILIIQSSLPELREEKASGGDRKSINACLSHWNRRKWHGSSKIEEEETVEGDSSIYTIVGPFCVKEGQKCDWRHEGT</sequence>